<evidence type="ECO:0000256" key="1">
    <source>
        <dbReference type="ARBA" id="ARBA00022723"/>
    </source>
</evidence>
<proteinExistence type="predicted"/>
<organism evidence="6 7">
    <name type="scientific">Mytilus edulis</name>
    <name type="common">Blue mussel</name>
    <dbReference type="NCBI Taxonomy" id="6550"/>
    <lineage>
        <taxon>Eukaryota</taxon>
        <taxon>Metazoa</taxon>
        <taxon>Spiralia</taxon>
        <taxon>Lophotrochozoa</taxon>
        <taxon>Mollusca</taxon>
        <taxon>Bivalvia</taxon>
        <taxon>Autobranchia</taxon>
        <taxon>Pteriomorphia</taxon>
        <taxon>Mytilida</taxon>
        <taxon>Mytiloidea</taxon>
        <taxon>Mytilidae</taxon>
        <taxon>Mytilinae</taxon>
        <taxon>Mytilus</taxon>
    </lineage>
</organism>
<dbReference type="InterPro" id="IPR007588">
    <property type="entry name" value="Znf_FLYWCH"/>
</dbReference>
<gene>
    <name evidence="6" type="ORF">MEDL_51942</name>
</gene>
<evidence type="ECO:0000259" key="4">
    <source>
        <dbReference type="Pfam" id="PF04500"/>
    </source>
</evidence>
<feature type="domain" description="FLYWCH-type" evidence="4">
    <location>
        <begin position="10"/>
        <end position="66"/>
    </location>
</feature>
<dbReference type="Pfam" id="PF04500">
    <property type="entry name" value="FLYWCH"/>
    <property type="match status" value="1"/>
</dbReference>
<sequence>MAGAMLHVEFLETSRGGRHLIWNGYTHRQNNKRDTWISWKCIDRNCRATLCTRNDVPSKIGQPHNHLPDHASVKSRKILESVRSRCRSETTPIPSIYDEEITKLRDAPWDAQTLETAQKLPTFESKRSSLYRTRHKLYPGIPNTRPRIQLEGKFRQTTSREPFLQAEDGDINKLLIFTTAENLRQLCTADTVYCDGTFYTAPPMFDSIFTIHAFVGTAMFPLVYSLLPQRDGECYIRFFNLLKNIANQHNLNFHPNKVSLDFECASRNAVSHVFPNAELKGCLFHYAKAIWKKTQEYGLQTQYKDVPDVNKLVRRAAALPLLPLDRVEDYWLHALEKMHHSKREERIAILRTQSELFSRFLSLHIGTAKIVKLRRLLINKFHNKINHPYSAQMEIIGSTSEGLDMSRSDIDYLFVANIPVHETGEQKNDAMFVVEYDSLMDIIHPGYVMLRNFVPSNELHTGMNVLNDILCVKNCTKLKQHGPAFMRSTRDVDYDQIFSLKSESWPKIAMEWIHRNRKFGWPSQEMIYSIVQKGCHIVPLCRERTCYIMSKVIPMNKSFLSTICKVPVIRHKTISLVCHFIDTDNSNLGQKSLYTLRKLEMQLLTMESVDSIVSGKILLSSWLYTRGRYNESLQVTNAGLKNLDLCMFHEGKRIMKTDLFYNVLRTTRDFTEMLYLTSSNFKFPITSLIVPRELLELFKGKKKNMCFQYGLTIATYCSRSYIYFLRCLCYFRLGDTHRCEHEYNEMKSVCNTYCGQFENRHQSSNFHLRLMCNRIRHNIDFDLSNRLEWERVLREHRKKFDFTNNECVDYLRKVNECLNQAPVNVIEDFFKD</sequence>
<dbReference type="InterPro" id="IPR018289">
    <property type="entry name" value="MULE_transposase_dom"/>
</dbReference>
<protein>
    <submittedName>
        <fullName evidence="6">Uncharacterized protein</fullName>
    </submittedName>
</protein>
<comment type="caution">
    <text evidence="6">The sequence shown here is derived from an EMBL/GenBank/DDBJ whole genome shotgun (WGS) entry which is preliminary data.</text>
</comment>
<dbReference type="AlphaFoldDB" id="A0A8S3U6V4"/>
<keyword evidence="1" id="KW-0479">Metal-binding</keyword>
<name>A0A8S3U6V4_MYTED</name>
<dbReference type="Gene3D" id="2.20.25.240">
    <property type="match status" value="1"/>
</dbReference>
<keyword evidence="7" id="KW-1185">Reference proteome</keyword>
<reference evidence="6" key="1">
    <citation type="submission" date="2021-03" db="EMBL/GenBank/DDBJ databases">
        <authorList>
            <person name="Bekaert M."/>
        </authorList>
    </citation>
    <scope>NUCLEOTIDE SEQUENCE</scope>
</reference>
<feature type="domain" description="MULE transposase" evidence="5">
    <location>
        <begin position="192"/>
        <end position="288"/>
    </location>
</feature>
<dbReference type="OrthoDB" id="6612379at2759"/>
<dbReference type="PANTHER" id="PTHR47160:SF10">
    <property type="entry name" value="MULE TRANSPOSASE DOMAIN-CONTAINING PROTEIN"/>
    <property type="match status" value="1"/>
</dbReference>
<dbReference type="PANTHER" id="PTHR47160">
    <property type="entry name" value="PUTATIVE-RELATED"/>
    <property type="match status" value="1"/>
</dbReference>
<evidence type="ECO:0000313" key="7">
    <source>
        <dbReference type="Proteomes" id="UP000683360"/>
    </source>
</evidence>
<evidence type="ECO:0000256" key="2">
    <source>
        <dbReference type="ARBA" id="ARBA00022771"/>
    </source>
</evidence>
<evidence type="ECO:0000259" key="5">
    <source>
        <dbReference type="Pfam" id="PF10551"/>
    </source>
</evidence>
<keyword evidence="3" id="KW-0862">Zinc</keyword>
<evidence type="ECO:0000313" key="6">
    <source>
        <dbReference type="EMBL" id="CAG2239602.1"/>
    </source>
</evidence>
<keyword evidence="2" id="KW-0863">Zinc-finger</keyword>
<dbReference type="EMBL" id="CAJPWZ010002528">
    <property type="protein sequence ID" value="CAG2239602.1"/>
    <property type="molecule type" value="Genomic_DNA"/>
</dbReference>
<dbReference type="GO" id="GO:0008270">
    <property type="term" value="F:zinc ion binding"/>
    <property type="evidence" value="ECO:0007669"/>
    <property type="project" value="UniProtKB-KW"/>
</dbReference>
<dbReference type="Pfam" id="PF10551">
    <property type="entry name" value="MULE"/>
    <property type="match status" value="1"/>
</dbReference>
<dbReference type="Proteomes" id="UP000683360">
    <property type="component" value="Unassembled WGS sequence"/>
</dbReference>
<accession>A0A8S3U6V4</accession>
<evidence type="ECO:0000256" key="3">
    <source>
        <dbReference type="ARBA" id="ARBA00022833"/>
    </source>
</evidence>